<evidence type="ECO:0000256" key="4">
    <source>
        <dbReference type="SAM" id="MobiDB-lite"/>
    </source>
</evidence>
<evidence type="ECO:0000313" key="7">
    <source>
        <dbReference type="Proteomes" id="UP000664521"/>
    </source>
</evidence>
<reference evidence="6" key="1">
    <citation type="submission" date="2021-03" db="EMBL/GenBank/DDBJ databases">
        <authorList>
            <person name="Tagirdzhanova G."/>
        </authorList>
    </citation>
    <scope>NUCLEOTIDE SEQUENCE</scope>
</reference>
<dbReference type="Gene3D" id="1.25.40.10">
    <property type="entry name" value="Tetratricopeptide repeat domain"/>
    <property type="match status" value="4"/>
</dbReference>
<keyword evidence="2 3" id="KW-0040">ANK repeat</keyword>
<dbReference type="SUPFAM" id="SSF48452">
    <property type="entry name" value="TPR-like"/>
    <property type="match status" value="2"/>
</dbReference>
<dbReference type="SUPFAM" id="SSF48403">
    <property type="entry name" value="Ankyrin repeat"/>
    <property type="match status" value="2"/>
</dbReference>
<evidence type="ECO:0000256" key="2">
    <source>
        <dbReference type="ARBA" id="ARBA00023043"/>
    </source>
</evidence>
<dbReference type="Pfam" id="PF00069">
    <property type="entry name" value="Pkinase"/>
    <property type="match status" value="1"/>
</dbReference>
<dbReference type="PANTHER" id="PTHR24123:SF33">
    <property type="entry name" value="PROTEIN HOS4"/>
    <property type="match status" value="1"/>
</dbReference>
<dbReference type="GO" id="GO:0005524">
    <property type="term" value="F:ATP binding"/>
    <property type="evidence" value="ECO:0007669"/>
    <property type="project" value="InterPro"/>
</dbReference>
<evidence type="ECO:0000256" key="3">
    <source>
        <dbReference type="PROSITE-ProRule" id="PRU00023"/>
    </source>
</evidence>
<accession>A0A8H3FR03</accession>
<dbReference type="InterPro" id="IPR051165">
    <property type="entry name" value="Multifunctional_ANK_Repeat"/>
</dbReference>
<dbReference type="SMART" id="SM00220">
    <property type="entry name" value="S_TKc"/>
    <property type="match status" value="1"/>
</dbReference>
<organism evidence="6 7">
    <name type="scientific">Heterodermia speciosa</name>
    <dbReference type="NCBI Taxonomy" id="116794"/>
    <lineage>
        <taxon>Eukaryota</taxon>
        <taxon>Fungi</taxon>
        <taxon>Dikarya</taxon>
        <taxon>Ascomycota</taxon>
        <taxon>Pezizomycotina</taxon>
        <taxon>Lecanoromycetes</taxon>
        <taxon>OSLEUM clade</taxon>
        <taxon>Lecanoromycetidae</taxon>
        <taxon>Caliciales</taxon>
        <taxon>Physciaceae</taxon>
        <taxon>Heterodermia</taxon>
    </lineage>
</organism>
<feature type="repeat" description="ANK" evidence="3">
    <location>
        <begin position="998"/>
        <end position="1030"/>
    </location>
</feature>
<dbReference type="Pfam" id="PF13424">
    <property type="entry name" value="TPR_12"/>
    <property type="match status" value="2"/>
</dbReference>
<dbReference type="PROSITE" id="PS50088">
    <property type="entry name" value="ANK_REPEAT"/>
    <property type="match status" value="3"/>
</dbReference>
<feature type="compositionally biased region" description="Acidic residues" evidence="4">
    <location>
        <begin position="1"/>
        <end position="10"/>
    </location>
</feature>
<dbReference type="Pfam" id="PF12796">
    <property type="entry name" value="Ank_2"/>
    <property type="match status" value="2"/>
</dbReference>
<dbReference type="InterPro" id="IPR036770">
    <property type="entry name" value="Ankyrin_rpt-contain_sf"/>
</dbReference>
<dbReference type="GO" id="GO:0004672">
    <property type="term" value="F:protein kinase activity"/>
    <property type="evidence" value="ECO:0007669"/>
    <property type="project" value="InterPro"/>
</dbReference>
<dbReference type="Gene3D" id="1.25.40.20">
    <property type="entry name" value="Ankyrin repeat-containing domain"/>
    <property type="match status" value="2"/>
</dbReference>
<dbReference type="SUPFAM" id="SSF56112">
    <property type="entry name" value="Protein kinase-like (PK-like)"/>
    <property type="match status" value="1"/>
</dbReference>
<evidence type="ECO:0000313" key="6">
    <source>
        <dbReference type="EMBL" id="CAF9926278.1"/>
    </source>
</evidence>
<dbReference type="SMART" id="SM00248">
    <property type="entry name" value="ANK"/>
    <property type="match status" value="11"/>
</dbReference>
<dbReference type="EMBL" id="CAJPDS010000041">
    <property type="protein sequence ID" value="CAF9926278.1"/>
    <property type="molecule type" value="Genomic_DNA"/>
</dbReference>
<feature type="domain" description="Protein kinase" evidence="5">
    <location>
        <begin position="77"/>
        <end position="372"/>
    </location>
</feature>
<feature type="repeat" description="ANK" evidence="3">
    <location>
        <begin position="601"/>
        <end position="627"/>
    </location>
</feature>
<proteinExistence type="predicted"/>
<dbReference type="PANTHER" id="PTHR24123">
    <property type="entry name" value="ANKYRIN REPEAT-CONTAINING"/>
    <property type="match status" value="1"/>
</dbReference>
<comment type="caution">
    <text evidence="6">The sequence shown here is derived from an EMBL/GenBank/DDBJ whole genome shotgun (WGS) entry which is preliminary data.</text>
</comment>
<dbReference type="InterPro" id="IPR011009">
    <property type="entry name" value="Kinase-like_dom_sf"/>
</dbReference>
<keyword evidence="7" id="KW-1185">Reference proteome</keyword>
<dbReference type="OrthoDB" id="5363750at2759"/>
<gene>
    <name evidence="6" type="ORF">HETSPECPRED_006291</name>
</gene>
<dbReference type="InterPro" id="IPR000719">
    <property type="entry name" value="Prot_kinase_dom"/>
</dbReference>
<feature type="region of interest" description="Disordered" evidence="4">
    <location>
        <begin position="1"/>
        <end position="26"/>
    </location>
</feature>
<dbReference type="InterPro" id="IPR011990">
    <property type="entry name" value="TPR-like_helical_dom_sf"/>
</dbReference>
<evidence type="ECO:0000259" key="5">
    <source>
        <dbReference type="PROSITE" id="PS50011"/>
    </source>
</evidence>
<dbReference type="InterPro" id="IPR002110">
    <property type="entry name" value="Ankyrin_rpt"/>
</dbReference>
<sequence length="1932" mass="216601">MDNIPDDGSDTSERTVLSDSEDETADGLAVHLPSQSDKKDVVDSVQVNLQLANLWQFLLSSSASALKRFYPYDFIPAETVTDIARGSSYRVCKGKLRTGSQSIVAIKHIILQPTTPSADTGGSPQNTLEAVLRELRVLTHKPVRDNVNVAQLVGYGAEEIEDHLTIYLVAHFAPGGNLKEYLTEQPDGPISMLDRANFCYDIASGLAGLHAAEIVQGDLKLANILVFANERGFVAKLSDFGCSIFEEGSAYIGSTIYNAPEIRQGRSAGVGRKADFYASDVFSLGLVVWEILQEGRSFIEPSVQESHVSWLNGLPKDELLLQALQTLENLPIQGTSPRRVLRAVLEGSLRDKAEERMKTRAIVDVFHSDKSFSPRITYSYVIDPSKMPSLPKWSFTRSDNLAETVPFILQKAMFAQLESEVAKAVQPSTYFDLAMCHLTGFGTSVNLDKFLENLTAGALRGDLSCSGMYLRMHSALHAPIMSMNQPISRVEHDLSLVPKELYYSYRVREHDKLLQKAMLKAPFNLFSGAELLKSKLIFEDTKNITTILRDSKDGAPLRVVFEDSDLEDFSYLCHLAARLGQIDIVQAFLEADFDVNSVDENRATPLVAACRGGHAEVVSLLINHGASPWKCQRNGVSPLHWLMMFEDDQVHRVLEILTRNHNSMVMDSVVVEPVEMPAHGLRLRWSPVHFAVAARNMIVTKALLDTGASMKGGSSTPLNLAVANHCPEMTKLILSYRQPSWQLTPFLHLGEVSTLKLMLLHGDQRRQSLDQTAHEVLNSAYCDINQKDSDGYTPLAEAIRVAPCDVDRSVLECLLDRGAKLDVAVDQLMYSLLARDDGKAGVILDFLIARRAVEADPQLLAAAIFHGNRAILESVLATDIDVNTSIDELPPLFTAVIFSNNAPAVEALIGRGADVNRTFDFESERKSALEMCLALPEGDGRMIDALINGGASLIAPDGTTIVHQACQIPARVNGAHVLSHLLKRHPRIQLLINTRDDEGFSPIHMACFCGNLDAVSILLEYGADVDFSERFNPIASTEHIARNPEERSVPFERGRFNLELWKLTAEAILMKLLNKCDPGHGRSSLHIATSICNYDRVVELVERGMQPWVGDAKKVTPIGLLPKEVLEFDGQDTPSGAPPSGFLEQGLKIKKYLEHHMIKQASQVKALELIHDPPVPIAPETDSPFQLESYFKSALEEVQSKPGEDDVESFAAMFKLSETYMMQERWDEAEKLQNLILHEGPLDSETVSFTDIRSSLIRVLVEVNKLDEAEGLARASLVEATTKVLRGSNSTQVPLLEAVEKVLRIHIPESLNHVSQRSLPWLTECITIDSCLDISSTAWDHAAALAFFDLSLVMEARGGKLEAARLKEIVIEAARTQKRSRELRTDQMIGYLICNYCALERWEDADRELNWYLGRLEFTEADHFPMTYCSLLRVAKAFATYGKILQTEMIYLKTHKHAVRFRGQNSYYSNNSLRLLVELFESQGRYKEAGETQSQLLNTFKRAYGPYSSEVQWKKLRLANIYEKQHRMTECVILQRQARDVFESLGDEALEDLLEAKRVLCKALWKQQTFDEAELIARENLTDFGTLHGTDADTTINATSDLALVLNSQDRCEEARQLYESVLEKRERTNGEMHDLTRTAMTDLLVVYIRANMFEEGESLGRRAIDICERMYGLKSTKTINIHFFLSGVYEKAGQTEKSRDMKEQVLELEREVLPAGDQEILYTMVKLAESHFDLGDIDKAIDLQLEALNGYQQLEGDHAIHIMDTVFALACSYHEAHNLPNARLKYEEAIEMSRSILGDQDEKTIEKLAPLMALYTEIDEYELAKHLAYESMWFMEKAYSDDDSRIQEARKNVIIIVTSLEMWREGERQSKTLVASLERTHGKSHPDTIHAMKRLAECLTEQGKDKEAEPLYDRWNQYNLEHPSPQDASTL</sequence>
<feature type="repeat" description="ANK" evidence="3">
    <location>
        <begin position="574"/>
        <end position="600"/>
    </location>
</feature>
<keyword evidence="1" id="KW-0677">Repeat</keyword>
<dbReference type="Gene3D" id="1.10.510.10">
    <property type="entry name" value="Transferase(Phosphotransferase) domain 1"/>
    <property type="match status" value="1"/>
</dbReference>
<dbReference type="PROSITE" id="PS50297">
    <property type="entry name" value="ANK_REP_REGION"/>
    <property type="match status" value="2"/>
</dbReference>
<dbReference type="PROSITE" id="PS50011">
    <property type="entry name" value="PROTEIN_KINASE_DOM"/>
    <property type="match status" value="1"/>
</dbReference>
<name>A0A8H3FR03_9LECA</name>
<evidence type="ECO:0000256" key="1">
    <source>
        <dbReference type="ARBA" id="ARBA00022737"/>
    </source>
</evidence>
<protein>
    <recommendedName>
        <fullName evidence="5">Protein kinase domain-containing protein</fullName>
    </recommendedName>
</protein>
<dbReference type="Proteomes" id="UP000664521">
    <property type="component" value="Unassembled WGS sequence"/>
</dbReference>